<dbReference type="STRING" id="883161.HMPREF9306_00160"/>
<dbReference type="NCBIfam" id="TIGR00278">
    <property type="entry name" value="membrane protein insertion efficiency factor YidD"/>
    <property type="match status" value="1"/>
</dbReference>
<dbReference type="AlphaFoldDB" id="S2W6S1"/>
<dbReference type="PATRIC" id="fig|883161.3.peg.170"/>
<dbReference type="HAMAP" id="MF_00386">
    <property type="entry name" value="UPF0161_YidD"/>
    <property type="match status" value="1"/>
</dbReference>
<comment type="caution">
    <text evidence="2">The sequence shown here is derived from an EMBL/GenBank/DDBJ whole genome shotgun (WGS) entry which is preliminary data.</text>
</comment>
<gene>
    <name evidence="2" type="ORF">HMPREF9306_00160</name>
</gene>
<evidence type="ECO:0000256" key="1">
    <source>
        <dbReference type="HAMAP-Rule" id="MF_00386"/>
    </source>
</evidence>
<accession>S2W6S1</accession>
<dbReference type="PANTHER" id="PTHR33383:SF1">
    <property type="entry name" value="MEMBRANE PROTEIN INSERTION EFFICIENCY FACTOR-RELATED"/>
    <property type="match status" value="1"/>
</dbReference>
<evidence type="ECO:0000313" key="2">
    <source>
        <dbReference type="EMBL" id="EPD33935.1"/>
    </source>
</evidence>
<name>S2W6S1_9ACTN</name>
<dbReference type="PANTHER" id="PTHR33383">
    <property type="entry name" value="MEMBRANE PROTEIN INSERTION EFFICIENCY FACTOR-RELATED"/>
    <property type="match status" value="1"/>
</dbReference>
<dbReference type="Proteomes" id="UP000014417">
    <property type="component" value="Unassembled WGS sequence"/>
</dbReference>
<dbReference type="OrthoDB" id="9801753at2"/>
<dbReference type="Pfam" id="PF01809">
    <property type="entry name" value="YidD"/>
    <property type="match status" value="1"/>
</dbReference>
<sequence>MKHLMIWFIKAWRRFVSPLYGDVCRYYPSCSLYGLVAVTNHGALRGGALTIRRILRCHPWSAGGFDLVPGTELDDYKNFAPAE</sequence>
<protein>
    <recommendedName>
        <fullName evidence="1">Putative membrane protein insertion efficiency factor</fullName>
    </recommendedName>
</protein>
<keyword evidence="3" id="KW-1185">Reference proteome</keyword>
<dbReference type="GO" id="GO:0005886">
    <property type="term" value="C:plasma membrane"/>
    <property type="evidence" value="ECO:0007669"/>
    <property type="project" value="UniProtKB-SubCell"/>
</dbReference>
<dbReference type="EMBL" id="AGZR01000002">
    <property type="protein sequence ID" value="EPD33935.1"/>
    <property type="molecule type" value="Genomic_DNA"/>
</dbReference>
<dbReference type="SMART" id="SM01234">
    <property type="entry name" value="Haemolytic"/>
    <property type="match status" value="1"/>
</dbReference>
<comment type="subcellular location">
    <subcellularLocation>
        <location evidence="1">Cell membrane</location>
        <topology evidence="1">Peripheral membrane protein</topology>
        <orientation evidence="1">Cytoplasmic side</orientation>
    </subcellularLocation>
</comment>
<keyword evidence="1" id="KW-1003">Cell membrane</keyword>
<proteinExistence type="inferred from homology"/>
<reference evidence="2 3" key="1">
    <citation type="submission" date="2013-04" db="EMBL/GenBank/DDBJ databases">
        <title>The Genome Sequence of Propionimicrobium lymphophilum ACS-093-V-SCH5.</title>
        <authorList>
            <consortium name="The Broad Institute Genomics Platform"/>
            <person name="Earl A."/>
            <person name="Ward D."/>
            <person name="Feldgarden M."/>
            <person name="Gevers D."/>
            <person name="Saerens B."/>
            <person name="Vaneechoutte M."/>
            <person name="Walker B."/>
            <person name="Young S."/>
            <person name="Zeng Q."/>
            <person name="Gargeya S."/>
            <person name="Fitzgerald M."/>
            <person name="Haas B."/>
            <person name="Abouelleil A."/>
            <person name="Allen A.W."/>
            <person name="Alvarado L."/>
            <person name="Arachchi H.M."/>
            <person name="Berlin A.M."/>
            <person name="Chapman S.B."/>
            <person name="Gainer-Dewar J."/>
            <person name="Goldberg J."/>
            <person name="Griggs A."/>
            <person name="Gujja S."/>
            <person name="Hansen M."/>
            <person name="Howarth C."/>
            <person name="Imamovic A."/>
            <person name="Ireland A."/>
            <person name="Larimer J."/>
            <person name="McCowan C."/>
            <person name="Murphy C."/>
            <person name="Pearson M."/>
            <person name="Poon T.W."/>
            <person name="Priest M."/>
            <person name="Roberts A."/>
            <person name="Saif S."/>
            <person name="Shea T."/>
            <person name="Sisk P."/>
            <person name="Sykes S."/>
            <person name="Wortman J."/>
            <person name="Nusbaum C."/>
            <person name="Birren B."/>
        </authorList>
    </citation>
    <scope>NUCLEOTIDE SEQUENCE [LARGE SCALE GENOMIC DNA]</scope>
    <source>
        <strain evidence="2 3">ACS-093-V-SCH5</strain>
    </source>
</reference>
<organism evidence="2 3">
    <name type="scientific">Propionimicrobium lymphophilum ACS-093-V-SCH5</name>
    <dbReference type="NCBI Taxonomy" id="883161"/>
    <lineage>
        <taxon>Bacteria</taxon>
        <taxon>Bacillati</taxon>
        <taxon>Actinomycetota</taxon>
        <taxon>Actinomycetes</taxon>
        <taxon>Propionibacteriales</taxon>
        <taxon>Propionibacteriaceae</taxon>
        <taxon>Propionimicrobium</taxon>
    </lineage>
</organism>
<dbReference type="HOGENOM" id="CLU_144811_5_2_11"/>
<comment type="function">
    <text evidence="1">Could be involved in insertion of integral membrane proteins into the membrane.</text>
</comment>
<comment type="similarity">
    <text evidence="1">Belongs to the UPF0161 family.</text>
</comment>
<keyword evidence="1" id="KW-0472">Membrane</keyword>
<evidence type="ECO:0000313" key="3">
    <source>
        <dbReference type="Proteomes" id="UP000014417"/>
    </source>
</evidence>
<dbReference type="InterPro" id="IPR002696">
    <property type="entry name" value="Membr_insert_effic_factor_YidD"/>
</dbReference>